<dbReference type="InterPro" id="IPR011600">
    <property type="entry name" value="Pept_C14_caspase"/>
</dbReference>
<proteinExistence type="inferred from homology"/>
<evidence type="ECO:0000259" key="8">
    <source>
        <dbReference type="PROSITE" id="PS50207"/>
    </source>
</evidence>
<evidence type="ECO:0000256" key="1">
    <source>
        <dbReference type="ARBA" id="ARBA00010134"/>
    </source>
</evidence>
<dbReference type="PROSITE" id="PS01122">
    <property type="entry name" value="CASPASE_CYS"/>
    <property type="match status" value="2"/>
</dbReference>
<evidence type="ECO:0000256" key="3">
    <source>
        <dbReference type="ARBA" id="ARBA00022801"/>
    </source>
</evidence>
<feature type="domain" description="CARD" evidence="10">
    <location>
        <begin position="499"/>
        <end position="592"/>
    </location>
</feature>
<dbReference type="PROSITE" id="PS50208">
    <property type="entry name" value="CASPASE_P20"/>
    <property type="match status" value="2"/>
</dbReference>
<dbReference type="InterPro" id="IPR029030">
    <property type="entry name" value="Caspase-like_dom_sf"/>
</dbReference>
<dbReference type="PANTHER" id="PTHR47901:SF3">
    <property type="entry name" value="CASPASE-1"/>
    <property type="match status" value="1"/>
</dbReference>
<dbReference type="Gene3D" id="3.40.50.1460">
    <property type="match status" value="2"/>
</dbReference>
<dbReference type="GO" id="GO:0072559">
    <property type="term" value="C:NLRP3 inflammasome complex"/>
    <property type="evidence" value="ECO:0007669"/>
    <property type="project" value="TreeGrafter"/>
</dbReference>
<comment type="similarity">
    <text evidence="1 7">Belongs to the peptidase C14A family.</text>
</comment>
<dbReference type="InterPro" id="IPR002138">
    <property type="entry name" value="Pept_C14_p10"/>
</dbReference>
<dbReference type="Pfam" id="PF00656">
    <property type="entry name" value="Peptidase_C14"/>
    <property type="match status" value="2"/>
</dbReference>
<dbReference type="SMART" id="SM00114">
    <property type="entry name" value="CARD"/>
    <property type="match status" value="2"/>
</dbReference>
<evidence type="ECO:0000256" key="4">
    <source>
        <dbReference type="ARBA" id="ARBA00022807"/>
    </source>
</evidence>
<keyword evidence="5" id="KW-0865">Zymogen</keyword>
<evidence type="ECO:0000256" key="5">
    <source>
        <dbReference type="ARBA" id="ARBA00023145"/>
    </source>
</evidence>
<dbReference type="PROSITE" id="PS50207">
    <property type="entry name" value="CASPASE_P10"/>
    <property type="match status" value="2"/>
</dbReference>
<keyword evidence="2" id="KW-0645">Protease</keyword>
<dbReference type="GO" id="GO:0006508">
    <property type="term" value="P:proteolysis"/>
    <property type="evidence" value="ECO:0007669"/>
    <property type="project" value="UniProtKB-KW"/>
</dbReference>
<dbReference type="SUPFAM" id="SSF52129">
    <property type="entry name" value="Caspase-like"/>
    <property type="match status" value="2"/>
</dbReference>
<protein>
    <recommendedName>
        <fullName evidence="13">Caspase-1</fullName>
    </recommendedName>
</protein>
<dbReference type="CDD" id="cd00032">
    <property type="entry name" value="CASc"/>
    <property type="match status" value="2"/>
</dbReference>
<dbReference type="PROSITE" id="PS50209">
    <property type="entry name" value="CARD"/>
    <property type="match status" value="2"/>
</dbReference>
<dbReference type="SUPFAM" id="SSF47986">
    <property type="entry name" value="DEATH domain"/>
    <property type="match status" value="2"/>
</dbReference>
<dbReference type="Pfam" id="PF00619">
    <property type="entry name" value="CARD"/>
    <property type="match status" value="2"/>
</dbReference>
<evidence type="ECO:0008006" key="13">
    <source>
        <dbReference type="Google" id="ProtNLM"/>
    </source>
</evidence>
<dbReference type="GO" id="GO:0050727">
    <property type="term" value="P:regulation of inflammatory response"/>
    <property type="evidence" value="ECO:0007669"/>
    <property type="project" value="TreeGrafter"/>
</dbReference>
<evidence type="ECO:0000313" key="12">
    <source>
        <dbReference type="RefSeq" id="XP_019831124.2"/>
    </source>
</evidence>
<dbReference type="InterPro" id="IPR002398">
    <property type="entry name" value="Pept_C14"/>
</dbReference>
<evidence type="ECO:0000259" key="10">
    <source>
        <dbReference type="PROSITE" id="PS50209"/>
    </source>
</evidence>
<feature type="domain" description="Caspase family p10" evidence="8">
    <location>
        <begin position="791"/>
        <end position="876"/>
    </location>
</feature>
<dbReference type="InterPro" id="IPR001309">
    <property type="entry name" value="Pept_C14_p20"/>
</dbReference>
<dbReference type="RefSeq" id="XP_019831124.2">
    <property type="nucleotide sequence ID" value="XM_019975565.2"/>
</dbReference>
<reference evidence="12" key="1">
    <citation type="submission" date="2025-08" db="UniProtKB">
        <authorList>
            <consortium name="RefSeq"/>
        </authorList>
    </citation>
    <scope>IDENTIFICATION</scope>
    <source>
        <tissue evidence="12">Blood</tissue>
    </source>
</reference>
<accession>A0A6P5D182</accession>
<evidence type="ECO:0000256" key="2">
    <source>
        <dbReference type="ARBA" id="ARBA00022670"/>
    </source>
</evidence>
<dbReference type="SMART" id="SM00115">
    <property type="entry name" value="CASc"/>
    <property type="match status" value="2"/>
</dbReference>
<dbReference type="OrthoDB" id="6097640at2759"/>
<dbReference type="GO" id="GO:0004197">
    <property type="term" value="F:cysteine-type endopeptidase activity"/>
    <property type="evidence" value="ECO:0007669"/>
    <property type="project" value="InterPro"/>
</dbReference>
<dbReference type="GO" id="GO:0042981">
    <property type="term" value="P:regulation of apoptotic process"/>
    <property type="evidence" value="ECO:0007669"/>
    <property type="project" value="InterPro"/>
</dbReference>
<dbReference type="GO" id="GO:0089720">
    <property type="term" value="F:caspase binding"/>
    <property type="evidence" value="ECO:0007669"/>
    <property type="project" value="TreeGrafter"/>
</dbReference>
<dbReference type="PANTHER" id="PTHR47901">
    <property type="entry name" value="CASPASE RECRUITMENT DOMAIN-CONTAINING PROTEIN 18"/>
    <property type="match status" value="1"/>
</dbReference>
<dbReference type="InterPro" id="IPR011029">
    <property type="entry name" value="DEATH-like_dom_sf"/>
</dbReference>
<dbReference type="SMR" id="A0A6P5D182"/>
<evidence type="ECO:0000259" key="9">
    <source>
        <dbReference type="PROSITE" id="PS50208"/>
    </source>
</evidence>
<dbReference type="InterPro" id="IPR016129">
    <property type="entry name" value="Caspase_his_AS"/>
</dbReference>
<dbReference type="InterPro" id="IPR001315">
    <property type="entry name" value="CARD"/>
</dbReference>
<dbReference type="KEGG" id="biu:109569831"/>
<dbReference type="Proteomes" id="UP001652663">
    <property type="component" value="Chromosome 15"/>
</dbReference>
<evidence type="ECO:0000256" key="6">
    <source>
        <dbReference type="PIRSR" id="PIRSR038001-1"/>
    </source>
</evidence>
<feature type="domain" description="Caspase family p10" evidence="8">
    <location>
        <begin position="316"/>
        <end position="401"/>
    </location>
</feature>
<sequence>MADKLLKEKRKLFVHSVSKGTINGLLDELLEKRVLNQEEMEKVRDENDTAMDRARVLIDTVIRKGPQACQICISHICEEDSHLAGILGLTSGSQSENYLRQKPQAVVPPFPAPQAMLDNPVKLASSGPRGNLKLCPPETAQRIRKEKSGEIYPIMERSNRTRLALIICNTEFENLTRRDGADVDTRNMKVLLEGLGYKVDVKENLTASEMILELKAFAAHSEHRTSDSTFLVFMSHGIRAGICGKKYSEEVPDILKVDDIFHILNTGNCPALKDKPKVIIIQACRGEKQGMVWVNDSVAASGNCSLVAPEDFESDAIKKAHIEKDFIAFCSSTPDNVSWRHPIFGSLFIIKLIETFQEYAWSCDLEEIFRKVRFSFELPDGKVQMPTAERVTLTRCFYLFPGYGTEERENKTKQRCQHRSENVWSFQFFSSKMNKHFFPKGWEIHLLTTGDFPTVNPEVPNKNFSICGYKSQPLVLRKCPVTFIFETVLLQGSRKILSLLSMAEDKHNKNPLKMLESLGKELISGLLDDFVEKNVLKLEEEEKKKIYDAKLQDKARVLVDSIRQKNQEAGQVFVQTFLNIDKNSTSIKAPEETVAGPDESVGSAATLKLCPHEEFLKLCKERAGEIYPIKERKDRTRLALIICNTEFDHMPPRNGAALDILGMKQLLEGLGYTVEVEEKLTARDMESVLWKFAAREEHKSSDSTFLVFMSHGILDGICGTMHSEEEPDVLPYDTIFRTFNNRNCLSLKDKPKVIIVQACRGANRGELWVSDSPPALADSFSQSSENLEEDAVYKTHVEKDFIAFCSSTPHNVSWRDIKKGSLFITRLITCFQKYAWCCHLEEVFRKVQQSFEKPNVKAQMPTVERLSMTRYFYLFPGN</sequence>
<evidence type="ECO:0000256" key="7">
    <source>
        <dbReference type="RuleBase" id="RU003971"/>
    </source>
</evidence>
<dbReference type="InterPro" id="IPR015917">
    <property type="entry name" value="Pept_C14A"/>
</dbReference>
<feature type="domain" description="Caspase family p20" evidence="9">
    <location>
        <begin position="635"/>
        <end position="763"/>
    </location>
</feature>
<keyword evidence="3" id="KW-0378">Hydrolase</keyword>
<dbReference type="GeneID" id="109569831"/>
<dbReference type="InterPro" id="IPR033139">
    <property type="entry name" value="Caspase_cys_AS"/>
</dbReference>
<name>A0A6P5D182_BOSIN</name>
<dbReference type="GO" id="GO:0097169">
    <property type="term" value="C:AIM2 inflammasome complex"/>
    <property type="evidence" value="ECO:0007669"/>
    <property type="project" value="TreeGrafter"/>
</dbReference>
<dbReference type="AlphaFoldDB" id="A0A6P5D182"/>
<dbReference type="PRINTS" id="PR00376">
    <property type="entry name" value="IL1BCENZYME"/>
</dbReference>
<evidence type="ECO:0000313" key="11">
    <source>
        <dbReference type="Proteomes" id="UP001652663"/>
    </source>
</evidence>
<keyword evidence="11" id="KW-1185">Reference proteome</keyword>
<gene>
    <name evidence="12" type="primary">LOC109569831</name>
</gene>
<dbReference type="CDD" id="cd08325">
    <property type="entry name" value="CARD_CASP1-like"/>
    <property type="match status" value="2"/>
</dbReference>
<feature type="domain" description="CARD" evidence="10">
    <location>
        <begin position="1"/>
        <end position="91"/>
    </location>
</feature>
<dbReference type="GO" id="GO:0072557">
    <property type="term" value="C:IPAF inflammasome complex"/>
    <property type="evidence" value="ECO:0007669"/>
    <property type="project" value="TreeGrafter"/>
</dbReference>
<feature type="active site" evidence="6">
    <location>
        <position position="236"/>
    </location>
</feature>
<organism evidence="11 12">
    <name type="scientific">Bos indicus</name>
    <name type="common">Zebu</name>
    <dbReference type="NCBI Taxonomy" id="9915"/>
    <lineage>
        <taxon>Eukaryota</taxon>
        <taxon>Metazoa</taxon>
        <taxon>Chordata</taxon>
        <taxon>Craniata</taxon>
        <taxon>Vertebrata</taxon>
        <taxon>Euteleostomi</taxon>
        <taxon>Mammalia</taxon>
        <taxon>Eutheria</taxon>
        <taxon>Laurasiatheria</taxon>
        <taxon>Artiodactyla</taxon>
        <taxon>Ruminantia</taxon>
        <taxon>Pecora</taxon>
        <taxon>Bovidae</taxon>
        <taxon>Bovinae</taxon>
        <taxon>Bos</taxon>
    </lineage>
</organism>
<dbReference type="Gene3D" id="1.10.533.10">
    <property type="entry name" value="Death Domain, Fas"/>
    <property type="match status" value="2"/>
</dbReference>
<feature type="domain" description="Caspase family p20" evidence="9">
    <location>
        <begin position="160"/>
        <end position="288"/>
    </location>
</feature>
<feature type="active site" evidence="6">
    <location>
        <position position="284"/>
    </location>
</feature>
<dbReference type="PROSITE" id="PS01121">
    <property type="entry name" value="CASPASE_HIS"/>
    <property type="match status" value="2"/>
</dbReference>
<keyword evidence="4" id="KW-0788">Thiol protease</keyword>